<comment type="caution">
    <text evidence="2">The sequence shown here is derived from an EMBL/GenBank/DDBJ whole genome shotgun (WGS) entry which is preliminary data.</text>
</comment>
<gene>
    <name evidence="2" type="ORF">CEURO_LOCUS19303</name>
</gene>
<dbReference type="OrthoDB" id="1839075at2759"/>
<evidence type="ECO:0000313" key="3">
    <source>
        <dbReference type="Proteomes" id="UP001152484"/>
    </source>
</evidence>
<feature type="compositionally biased region" description="Low complexity" evidence="1">
    <location>
        <begin position="719"/>
        <end position="732"/>
    </location>
</feature>
<feature type="compositionally biased region" description="Polar residues" evidence="1">
    <location>
        <begin position="828"/>
        <end position="857"/>
    </location>
</feature>
<feature type="region of interest" description="Disordered" evidence="1">
    <location>
        <begin position="689"/>
        <end position="748"/>
    </location>
</feature>
<reference evidence="2" key="1">
    <citation type="submission" date="2022-07" db="EMBL/GenBank/DDBJ databases">
        <authorList>
            <person name="Macas J."/>
            <person name="Novak P."/>
            <person name="Neumann P."/>
        </authorList>
    </citation>
    <scope>NUCLEOTIDE SEQUENCE</scope>
</reference>
<name>A0A9P0ZTF7_CUSEU</name>
<organism evidence="2 3">
    <name type="scientific">Cuscuta europaea</name>
    <name type="common">European dodder</name>
    <dbReference type="NCBI Taxonomy" id="41803"/>
    <lineage>
        <taxon>Eukaryota</taxon>
        <taxon>Viridiplantae</taxon>
        <taxon>Streptophyta</taxon>
        <taxon>Embryophyta</taxon>
        <taxon>Tracheophyta</taxon>
        <taxon>Spermatophyta</taxon>
        <taxon>Magnoliopsida</taxon>
        <taxon>eudicotyledons</taxon>
        <taxon>Gunneridae</taxon>
        <taxon>Pentapetalae</taxon>
        <taxon>asterids</taxon>
        <taxon>lamiids</taxon>
        <taxon>Solanales</taxon>
        <taxon>Convolvulaceae</taxon>
        <taxon>Cuscuteae</taxon>
        <taxon>Cuscuta</taxon>
        <taxon>Cuscuta subgen. Cuscuta</taxon>
    </lineage>
</organism>
<evidence type="ECO:0000256" key="1">
    <source>
        <dbReference type="SAM" id="MobiDB-lite"/>
    </source>
</evidence>
<sequence>MAGNTKAQIDDAIYSQKKWIKVLDNNFQLDLAVFKCQNPIVPAIMNGHYLWPALHNSKPVPEIYLQQFWGHMHTKSPKDRSKIKTKLNGMRVILTPSTLQSTLALPVRDTYDALPSIPDLLKDIASLGYTSLLPQLSNFNGAYLSHPWKNLFGLVNKCLSPKLAGFDKCNKQILLVFHGIAFNKHYDLAKLFFSELMDLVKAKEKNRPGTIPYARWLGLIIHDCMAEHVSIPRRSTDPHFTAPKLQYFKADKNPTYGLKIPGFLLKLVKSSNPAVQQYKEASEKTVPMVQQNPAGPTQGTKPSVSKGPKRAQKPQKPVAGSPNEGKSDDSLETSQAAEGTEKDAEETANESSSEAQTNTDDEASESVGTESGESGSDDDDDDNDSDDVELTYALIRKGKLPVESPKKRRITAEDAAPIIAGRPQVFTIKERAKPRADPSETNCSKDDYDEAAHSIKASINSEEVVIRETRAKVKNDKAAKAKPQPQARKSLFDKADEHIFAGCDSFIQISRAESLSTGADLFGSRVEVAASGSTAHAQPSQKAIVSKERDSTPPLVPSESVEHTIDLSPEVKTPSSLTSSLGVTFPTFSSFSRTPTLFTAHTGALTLNATTRAQAMTVGSPATPIMIPSLNADHTSAIFTDAVSTVTTPVTGHPTFEDVNVLLNRFLDSTIKPWVQDAMTALAQEFRTTQAVRSEQTPPQPSPEPFISHTQPISSTPLSHQSINQIPIPSISRGTQDTEPVFSPHPTTPSIDLSSLSFDTLASALLNNLLNTPEDNLTLHQQAILEALLSSLETKSTCKESLRGRKCSHEDPDDSDPHEGENKRPRSLEQTALPSQTPQPIQPETSTNQQPPSTAKLSSMVELEITSRGVSPRDTNRGGDGSPDDVTTGTSSPSGRQFEPSSKLMSTGNPSELGSATQEQSPPEQRIPYISPGKDIHDALEEAVIYDKWPRKWTEWDDLRVEAEQEDMQRNWWLRELINKCSEDIIRLEDDERKEGENYKESQKTLESVVRQTAGRLPKTEKPWDNVRIKAPFKEEIREHIWRRPDRVKPLNELKLRGLTHLKGKQVGGHLHMLLQRSTGTQRELMEQDLKSNILPIHQILQVKAEDYHGVTFYTYRLQRTDGSEFTCQENDFIMLKPDDIYQMFMAYRYLPVRQNIIYSEGLAAIKRFMLRQIRVHSSHDLQMAIECNLKKTNLTKPRLYGPELEDFPAYHIFFTPPAVTYLNHKNEKRLMVVSEIEKYCDGTLKIIKEQILKMKAKLEENLQEASSYVQKEHSTVETILKAIDDRLEKRNVLRQYEHALGMRKHYFKSQKQ</sequence>
<feature type="compositionally biased region" description="Basic and acidic residues" evidence="1">
    <location>
        <begin position="428"/>
        <end position="447"/>
    </location>
</feature>
<accession>A0A9P0ZTF7</accession>
<keyword evidence="3" id="KW-1185">Reference proteome</keyword>
<feature type="compositionally biased region" description="Low complexity" evidence="1">
    <location>
        <begin position="365"/>
        <end position="374"/>
    </location>
</feature>
<feature type="compositionally biased region" description="Polar residues" evidence="1">
    <location>
        <begin position="885"/>
        <end position="923"/>
    </location>
</feature>
<evidence type="ECO:0000313" key="2">
    <source>
        <dbReference type="EMBL" id="CAH9111554.1"/>
    </source>
</evidence>
<feature type="compositionally biased region" description="Basic and acidic residues" evidence="1">
    <location>
        <begin position="799"/>
        <end position="827"/>
    </location>
</feature>
<feature type="region of interest" description="Disordered" evidence="1">
    <location>
        <begin position="799"/>
        <end position="931"/>
    </location>
</feature>
<feature type="compositionally biased region" description="Polar residues" evidence="1">
    <location>
        <begin position="531"/>
        <end position="543"/>
    </location>
</feature>
<protein>
    <submittedName>
        <fullName evidence="2">Uncharacterized protein</fullName>
    </submittedName>
</protein>
<proteinExistence type="predicted"/>
<feature type="compositionally biased region" description="Polar residues" evidence="1">
    <location>
        <begin position="708"/>
        <end position="718"/>
    </location>
</feature>
<feature type="region of interest" description="Disordered" evidence="1">
    <location>
        <begin position="425"/>
        <end position="447"/>
    </location>
</feature>
<dbReference type="EMBL" id="CAMAPE010000054">
    <property type="protein sequence ID" value="CAH9111554.1"/>
    <property type="molecule type" value="Genomic_DNA"/>
</dbReference>
<dbReference type="Proteomes" id="UP001152484">
    <property type="component" value="Unassembled WGS sequence"/>
</dbReference>
<feature type="region of interest" description="Disordered" evidence="1">
    <location>
        <begin position="278"/>
        <end position="390"/>
    </location>
</feature>
<feature type="region of interest" description="Disordered" evidence="1">
    <location>
        <begin position="531"/>
        <end position="562"/>
    </location>
</feature>
<feature type="compositionally biased region" description="Acidic residues" evidence="1">
    <location>
        <begin position="375"/>
        <end position="389"/>
    </location>
</feature>
<feature type="compositionally biased region" description="Polar residues" evidence="1">
    <location>
        <begin position="288"/>
        <end position="303"/>
    </location>
</feature>